<gene>
    <name evidence="6" type="primary">106054512</name>
</gene>
<dbReference type="InterPro" id="IPR027417">
    <property type="entry name" value="P-loop_NTPase"/>
</dbReference>
<evidence type="ECO:0000313" key="6">
    <source>
        <dbReference type="EnsemblMetazoa" id="BGLB025592-PA"/>
    </source>
</evidence>
<evidence type="ECO:0000256" key="4">
    <source>
        <dbReference type="ARBA" id="ARBA00023134"/>
    </source>
</evidence>
<evidence type="ECO:0000256" key="2">
    <source>
        <dbReference type="ARBA" id="ARBA00022741"/>
    </source>
</evidence>
<dbReference type="FunFam" id="3.40.50.300:FF:000886">
    <property type="entry name" value="Putative GTP-binding protein 6"/>
    <property type="match status" value="1"/>
</dbReference>
<dbReference type="GO" id="GO:0043022">
    <property type="term" value="F:ribosome binding"/>
    <property type="evidence" value="ECO:0007669"/>
    <property type="project" value="TreeGrafter"/>
</dbReference>
<dbReference type="Proteomes" id="UP000076420">
    <property type="component" value="Unassembled WGS sequence"/>
</dbReference>
<dbReference type="Pfam" id="PF01926">
    <property type="entry name" value="MMR_HSR1"/>
    <property type="match status" value="1"/>
</dbReference>
<dbReference type="AlphaFoldDB" id="A0A2C9L0L8"/>
<proteinExistence type="predicted"/>
<feature type="domain" description="Hflx-type G" evidence="5">
    <location>
        <begin position="318"/>
        <end position="483"/>
    </location>
</feature>
<dbReference type="Pfam" id="PF13167">
    <property type="entry name" value="GTP-bdg_N"/>
    <property type="match status" value="1"/>
</dbReference>
<dbReference type="OrthoDB" id="10268034at2759"/>
<dbReference type="InterPro" id="IPR016496">
    <property type="entry name" value="GTPase_HflX"/>
</dbReference>
<dbReference type="RefSeq" id="XP_013065852.2">
    <property type="nucleotide sequence ID" value="XM_013210398.2"/>
</dbReference>
<dbReference type="InterPro" id="IPR032305">
    <property type="entry name" value="GTP-bd_M"/>
</dbReference>
<evidence type="ECO:0000313" key="7">
    <source>
        <dbReference type="Proteomes" id="UP000076420"/>
    </source>
</evidence>
<reference evidence="6" key="1">
    <citation type="submission" date="2020-05" db="UniProtKB">
        <authorList>
            <consortium name="EnsemblMetazoa"/>
        </authorList>
    </citation>
    <scope>IDENTIFICATION</scope>
    <source>
        <strain evidence="6">BB02</strain>
    </source>
</reference>
<dbReference type="VEuPathDB" id="VectorBase:BGLAX_048449"/>
<dbReference type="KEGG" id="bgt:106054512"/>
<evidence type="ECO:0000256" key="3">
    <source>
        <dbReference type="ARBA" id="ARBA00022842"/>
    </source>
</evidence>
<dbReference type="NCBIfam" id="TIGR03156">
    <property type="entry name" value="GTP_HflX"/>
    <property type="match status" value="1"/>
</dbReference>
<name>A0A2C9L0L8_BIOGL</name>
<keyword evidence="4" id="KW-0342">GTP-binding</keyword>
<dbReference type="SUPFAM" id="SSF52540">
    <property type="entry name" value="P-loop containing nucleoside triphosphate hydrolases"/>
    <property type="match status" value="1"/>
</dbReference>
<keyword evidence="2" id="KW-0547">Nucleotide-binding</keyword>
<evidence type="ECO:0000256" key="1">
    <source>
        <dbReference type="ARBA" id="ARBA00022723"/>
    </source>
</evidence>
<dbReference type="InterPro" id="IPR042108">
    <property type="entry name" value="GTPase_HflX_N_sf"/>
</dbReference>
<dbReference type="InterPro" id="IPR025121">
    <property type="entry name" value="GTPase_HflX_N"/>
</dbReference>
<keyword evidence="3" id="KW-0460">Magnesium</keyword>
<dbReference type="VEuPathDB" id="VectorBase:BGLB025592"/>
<dbReference type="GO" id="GO:0005737">
    <property type="term" value="C:cytoplasm"/>
    <property type="evidence" value="ECO:0007669"/>
    <property type="project" value="TreeGrafter"/>
</dbReference>
<sequence length="543" mass="61077">MTYSIYCRNLSIIRQLFKSNSALISQWCKLNNQSCTTYAKFQVERNIVCSASGNVIGSVAHWKPLTLLNCFDRLLKSQRRLRATHSAYTGSATAPVSDKEDEQEYNEYLREICAIPGMGQRVLVIQPDIKGGSRKYVLTTKELKLEETCTLVHTLPNWKVVSKKIVRTDFENTSEVFGSGNFEVLKNEITSSRNISAVVIGIDKLNGLQINTLQEAWGLPVYDRYTIVLQIFKDHAQSPEAKLQVALAEIPYVRSRLMLIHGGFQTEAAHIVGGVTPMTLDRRRMLLNRRESKLKKQLEALHSKRQEVRLLRCRNNVPTVAIVGYTNCGKTTLIKALTEDETLTPENKLFATLDVTAHQGLLASMMKVTYIDTVGFISDMPITLLDAFRATLEDALMADLVIHIRDASHPDRKLQIISVHKTLENLLSEEKKKNVIEVYNKTDLLSPEEAALLDPSVIQISAVTGQGLAELGKAIEKGLLATTNHLKKVFRIPNNHQMLRWLQQEAAVNSITPDPRDSQYLIAEVIISHSAYGRFCSTFSRKK</sequence>
<dbReference type="InterPro" id="IPR006073">
    <property type="entry name" value="GTP-bd"/>
</dbReference>
<dbReference type="PANTHER" id="PTHR10229:SF0">
    <property type="entry name" value="GTP-BINDING PROTEIN 6-RELATED"/>
    <property type="match status" value="1"/>
</dbReference>
<dbReference type="CDD" id="cd01878">
    <property type="entry name" value="HflX"/>
    <property type="match status" value="1"/>
</dbReference>
<dbReference type="Pfam" id="PF16360">
    <property type="entry name" value="GTP-bdg_M"/>
    <property type="match status" value="1"/>
</dbReference>
<dbReference type="PANTHER" id="PTHR10229">
    <property type="entry name" value="GTP-BINDING PROTEIN HFLX"/>
    <property type="match status" value="1"/>
</dbReference>
<accession>A0A2C9L0L8</accession>
<dbReference type="EnsemblMetazoa" id="BGLB025592-RA">
    <property type="protein sequence ID" value="BGLB025592-PA"/>
    <property type="gene ID" value="BGLB025592"/>
</dbReference>
<dbReference type="InterPro" id="IPR030394">
    <property type="entry name" value="G_HFLX_dom"/>
</dbReference>
<keyword evidence="1" id="KW-0479">Metal-binding</keyword>
<dbReference type="GO" id="GO:0046872">
    <property type="term" value="F:metal ion binding"/>
    <property type="evidence" value="ECO:0007669"/>
    <property type="project" value="UniProtKB-KW"/>
</dbReference>
<organism evidence="6 7">
    <name type="scientific">Biomphalaria glabrata</name>
    <name type="common">Bloodfluke planorb</name>
    <name type="synonym">Freshwater snail</name>
    <dbReference type="NCBI Taxonomy" id="6526"/>
    <lineage>
        <taxon>Eukaryota</taxon>
        <taxon>Metazoa</taxon>
        <taxon>Spiralia</taxon>
        <taxon>Lophotrochozoa</taxon>
        <taxon>Mollusca</taxon>
        <taxon>Gastropoda</taxon>
        <taxon>Heterobranchia</taxon>
        <taxon>Euthyneura</taxon>
        <taxon>Panpulmonata</taxon>
        <taxon>Hygrophila</taxon>
        <taxon>Lymnaeoidea</taxon>
        <taxon>Planorbidae</taxon>
        <taxon>Biomphalaria</taxon>
    </lineage>
</organism>
<evidence type="ECO:0000259" key="5">
    <source>
        <dbReference type="PROSITE" id="PS51705"/>
    </source>
</evidence>
<dbReference type="Gene3D" id="3.40.50.300">
    <property type="entry name" value="P-loop containing nucleotide triphosphate hydrolases"/>
    <property type="match status" value="1"/>
</dbReference>
<dbReference type="Gene3D" id="3.40.50.11060">
    <property type="entry name" value="GTPase HflX, N-terminal domain"/>
    <property type="match status" value="1"/>
</dbReference>
<protein>
    <recommendedName>
        <fullName evidence="5">Hflx-type G domain-containing protein</fullName>
    </recommendedName>
</protein>
<dbReference type="STRING" id="6526.A0A2C9L0L8"/>
<dbReference type="PROSITE" id="PS51705">
    <property type="entry name" value="G_HFLX"/>
    <property type="match status" value="1"/>
</dbReference>
<dbReference type="GO" id="GO:0005525">
    <property type="term" value="F:GTP binding"/>
    <property type="evidence" value="ECO:0007669"/>
    <property type="project" value="UniProtKB-KW"/>
</dbReference>